<dbReference type="PANTHER" id="PTHR14359:SF6">
    <property type="entry name" value="PHOSPHOPANTOTHENOYLCYSTEINE DECARBOXYLASE"/>
    <property type="match status" value="1"/>
</dbReference>
<proteinExistence type="predicted"/>
<evidence type="ECO:0000259" key="1">
    <source>
        <dbReference type="Pfam" id="PF02441"/>
    </source>
</evidence>
<comment type="caution">
    <text evidence="2">The sequence shown here is derived from an EMBL/GenBank/DDBJ whole genome shotgun (WGS) entry which is preliminary data.</text>
</comment>
<dbReference type="Pfam" id="PF02441">
    <property type="entry name" value="Flavoprotein"/>
    <property type="match status" value="1"/>
</dbReference>
<feature type="domain" description="Flavoprotein" evidence="1">
    <location>
        <begin position="3"/>
        <end position="145"/>
    </location>
</feature>
<evidence type="ECO:0000313" key="3">
    <source>
        <dbReference type="Proteomes" id="UP000609879"/>
    </source>
</evidence>
<organism evidence="2 3">
    <name type="scientific">Paractinoplanes deccanensis</name>
    <dbReference type="NCBI Taxonomy" id="113561"/>
    <lineage>
        <taxon>Bacteria</taxon>
        <taxon>Bacillati</taxon>
        <taxon>Actinomycetota</taxon>
        <taxon>Actinomycetes</taxon>
        <taxon>Micromonosporales</taxon>
        <taxon>Micromonosporaceae</taxon>
        <taxon>Paractinoplanes</taxon>
    </lineage>
</organism>
<evidence type="ECO:0000313" key="2">
    <source>
        <dbReference type="EMBL" id="GID75162.1"/>
    </source>
</evidence>
<protein>
    <recommendedName>
        <fullName evidence="1">Flavoprotein domain-containing protein</fullName>
    </recommendedName>
</protein>
<dbReference type="InterPro" id="IPR036551">
    <property type="entry name" value="Flavin_trans-like"/>
</dbReference>
<dbReference type="SUPFAM" id="SSF52507">
    <property type="entry name" value="Homo-oligomeric flavin-containing Cys decarboxylases, HFCD"/>
    <property type="match status" value="1"/>
</dbReference>
<dbReference type="Gene3D" id="3.40.50.1950">
    <property type="entry name" value="Flavin prenyltransferase-like"/>
    <property type="match status" value="1"/>
</dbReference>
<accession>A0ABQ3Y586</accession>
<dbReference type="EMBL" id="BOMI01000070">
    <property type="protein sequence ID" value="GID75162.1"/>
    <property type="molecule type" value="Genomic_DNA"/>
</dbReference>
<keyword evidence="3" id="KW-1185">Reference proteome</keyword>
<reference evidence="2 3" key="1">
    <citation type="submission" date="2021-01" db="EMBL/GenBank/DDBJ databases">
        <title>Whole genome shotgun sequence of Actinoplanes deccanensis NBRC 13994.</title>
        <authorList>
            <person name="Komaki H."/>
            <person name="Tamura T."/>
        </authorList>
    </citation>
    <scope>NUCLEOTIDE SEQUENCE [LARGE SCALE GENOMIC DNA]</scope>
    <source>
        <strain evidence="2 3">NBRC 13994</strain>
    </source>
</reference>
<dbReference type="Proteomes" id="UP000609879">
    <property type="component" value="Unassembled WGS sequence"/>
</dbReference>
<dbReference type="RefSeq" id="WP_203765047.1">
    <property type="nucleotide sequence ID" value="NZ_BAAABO010000036.1"/>
</dbReference>
<name>A0ABQ3Y586_9ACTN</name>
<dbReference type="PANTHER" id="PTHR14359">
    <property type="entry name" value="HOMO-OLIGOMERIC FLAVIN CONTAINING CYS DECARBOXYLASE FAMILY"/>
    <property type="match status" value="1"/>
</dbReference>
<gene>
    <name evidence="2" type="ORF">Ade02nite_38030</name>
</gene>
<sequence length="170" mass="17337">MTKLLVGASGSASVAGLPAYLTALRDDLGATVTVVMTHSARLFLPEQTVGLHADRVVTGDDPTRWPTDNQAALALSHDAILILPATANMISAAATGAAPNLLAGVILAATAPVVFFPMMSPTMLAKPVVGRNLERLRQDGHRVVGPAVDGPVPALPPPAEVVAATKEALG</sequence>
<dbReference type="InterPro" id="IPR003382">
    <property type="entry name" value="Flavoprotein"/>
</dbReference>